<reference evidence="2 3" key="1">
    <citation type="submission" date="2019-03" db="EMBL/GenBank/DDBJ databases">
        <title>Single cell metagenomics reveals metabolic interactions within the superorganism composed of flagellate Streblomastix strix and complex community of Bacteroidetes bacteria on its surface.</title>
        <authorList>
            <person name="Treitli S.C."/>
            <person name="Kolisko M."/>
            <person name="Husnik F."/>
            <person name="Keeling P."/>
            <person name="Hampl V."/>
        </authorList>
    </citation>
    <scope>NUCLEOTIDE SEQUENCE [LARGE SCALE GENOMIC DNA]</scope>
    <source>
        <strain evidence="2">ST1C</strain>
    </source>
</reference>
<organism evidence="2 3">
    <name type="scientific">Streblomastix strix</name>
    <dbReference type="NCBI Taxonomy" id="222440"/>
    <lineage>
        <taxon>Eukaryota</taxon>
        <taxon>Metamonada</taxon>
        <taxon>Preaxostyla</taxon>
        <taxon>Oxymonadida</taxon>
        <taxon>Streblomastigidae</taxon>
        <taxon>Streblomastix</taxon>
    </lineage>
</organism>
<feature type="region of interest" description="Disordered" evidence="1">
    <location>
        <begin position="45"/>
        <end position="67"/>
    </location>
</feature>
<dbReference type="AlphaFoldDB" id="A0A5J4WAA6"/>
<comment type="caution">
    <text evidence="2">The sequence shown here is derived from an EMBL/GenBank/DDBJ whole genome shotgun (WGS) entry which is preliminary data.</text>
</comment>
<dbReference type="Proteomes" id="UP000324800">
    <property type="component" value="Unassembled WGS sequence"/>
</dbReference>
<protein>
    <submittedName>
        <fullName evidence="2">Uncharacterized protein</fullName>
    </submittedName>
</protein>
<proteinExistence type="predicted"/>
<feature type="region of interest" description="Disordered" evidence="1">
    <location>
        <begin position="1"/>
        <end position="32"/>
    </location>
</feature>
<gene>
    <name evidence="2" type="ORF">EZS28_012594</name>
</gene>
<evidence type="ECO:0000313" key="2">
    <source>
        <dbReference type="EMBL" id="KAA6391881.1"/>
    </source>
</evidence>
<evidence type="ECO:0000256" key="1">
    <source>
        <dbReference type="SAM" id="MobiDB-lite"/>
    </source>
</evidence>
<dbReference type="EMBL" id="SNRW01002731">
    <property type="protein sequence ID" value="KAA6391881.1"/>
    <property type="molecule type" value="Genomic_DNA"/>
</dbReference>
<evidence type="ECO:0000313" key="3">
    <source>
        <dbReference type="Proteomes" id="UP000324800"/>
    </source>
</evidence>
<name>A0A5J4WAA6_9EUKA</name>
<feature type="compositionally biased region" description="Basic and acidic residues" evidence="1">
    <location>
        <begin position="1"/>
        <end position="23"/>
    </location>
</feature>
<accession>A0A5J4WAA6</accession>
<sequence>MSEIDLKQIETEAREEFAAEKRQGGSGAGGMMDIDRMEDDYDYYESQPARQDRMKSRAKPFGRLPFHPNMIQRTRKHAGPQFREEAGMFLLHFVLEQDLDDNEATPDNVVIFVKKKNAIYSVDGYTPAEGFGDSVHQHKKNWKKQYYSDVYDLERAALAAKLKQ</sequence>